<accession>A0A0L0CKM9</accession>
<dbReference type="GO" id="GO:0005524">
    <property type="term" value="F:ATP binding"/>
    <property type="evidence" value="ECO:0007669"/>
    <property type="project" value="UniProtKB-KW"/>
</dbReference>
<dbReference type="SUPFAM" id="SSF82114">
    <property type="entry name" value="Riboflavin kinase-like"/>
    <property type="match status" value="1"/>
</dbReference>
<evidence type="ECO:0000313" key="10">
    <source>
        <dbReference type="EMBL" id="KNC32792.1"/>
    </source>
</evidence>
<dbReference type="PANTHER" id="PTHR22749:SF6">
    <property type="entry name" value="RIBOFLAVIN KINASE"/>
    <property type="match status" value="1"/>
</dbReference>
<dbReference type="GO" id="GO:0005739">
    <property type="term" value="C:mitochondrion"/>
    <property type="evidence" value="ECO:0007669"/>
    <property type="project" value="TreeGrafter"/>
</dbReference>
<evidence type="ECO:0000256" key="3">
    <source>
        <dbReference type="ARBA" id="ARBA00022630"/>
    </source>
</evidence>
<dbReference type="PANTHER" id="PTHR22749">
    <property type="entry name" value="RIBOFLAVIN KINASE/FMN ADENYLYLTRANSFERASE"/>
    <property type="match status" value="1"/>
</dbReference>
<protein>
    <recommendedName>
        <fullName evidence="2">riboflavin kinase</fullName>
        <ecNumber evidence="2">2.7.1.26</ecNumber>
    </recommendedName>
</protein>
<name>A0A0L0CKM9_LUCCU</name>
<sequence>MFAKSLQSIRRVSLSIALLNNVHNNLTRSCLKPTTIAISGYQRKFCHRTVWTLYCGLPEITLINKPFCIISRRVSSQLSSGSIKMLNYLPFFASGEIVAGFGRGSKELGIPTANYPLEVVKSLPDCFKPGVYFGWANIDNGPVYKMVMSIGWNPFYDNKEKSIETHILHEFNRDLYGCLLKVCIVGYLRPEQNFKSLEDLIACIKNDIAHAEDVLESNDVYKELQSHQFFLEHNHQNNDNHINNTSSKSNNNSA</sequence>
<evidence type="ECO:0000256" key="2">
    <source>
        <dbReference type="ARBA" id="ARBA00012105"/>
    </source>
</evidence>
<gene>
    <name evidence="10" type="ORF">FF38_00262</name>
</gene>
<dbReference type="InterPro" id="IPR023468">
    <property type="entry name" value="Riboflavin_kinase"/>
</dbReference>
<dbReference type="GO" id="GO:0009398">
    <property type="term" value="P:FMN biosynthetic process"/>
    <property type="evidence" value="ECO:0007669"/>
    <property type="project" value="UniProtKB-UniPathway"/>
</dbReference>
<evidence type="ECO:0000256" key="6">
    <source>
        <dbReference type="ARBA" id="ARBA00022741"/>
    </source>
</evidence>
<comment type="caution">
    <text evidence="10">The sequence shown here is derived from an EMBL/GenBank/DDBJ whole genome shotgun (WGS) entry which is preliminary data.</text>
</comment>
<dbReference type="Proteomes" id="UP000037069">
    <property type="component" value="Unassembled WGS sequence"/>
</dbReference>
<dbReference type="EMBL" id="JRES01000266">
    <property type="protein sequence ID" value="KNC32792.1"/>
    <property type="molecule type" value="Genomic_DNA"/>
</dbReference>
<evidence type="ECO:0000259" key="9">
    <source>
        <dbReference type="SMART" id="SM00904"/>
    </source>
</evidence>
<dbReference type="STRING" id="7375.A0A0L0CKM9"/>
<feature type="domain" description="Riboflavin kinase" evidence="9">
    <location>
        <begin position="86"/>
        <end position="216"/>
    </location>
</feature>
<proteinExistence type="predicted"/>
<dbReference type="SMART" id="SM00904">
    <property type="entry name" value="Flavokinase"/>
    <property type="match status" value="1"/>
</dbReference>
<feature type="region of interest" description="Disordered" evidence="8">
    <location>
        <begin position="235"/>
        <end position="254"/>
    </location>
</feature>
<keyword evidence="11" id="KW-1185">Reference proteome</keyword>
<dbReference type="Pfam" id="PF01687">
    <property type="entry name" value="Flavokinase"/>
    <property type="match status" value="1"/>
</dbReference>
<comment type="pathway">
    <text evidence="1">Cofactor biosynthesis; FMN biosynthesis; FMN from riboflavin (ATP route): step 1/1.</text>
</comment>
<dbReference type="GO" id="GO:0008531">
    <property type="term" value="F:riboflavin kinase activity"/>
    <property type="evidence" value="ECO:0007669"/>
    <property type="project" value="UniProtKB-EC"/>
</dbReference>
<dbReference type="InterPro" id="IPR015865">
    <property type="entry name" value="Riboflavin_kinase_bac/euk"/>
</dbReference>
<dbReference type="UniPathway" id="UPA00276">
    <property type="reaction ID" value="UER00406"/>
</dbReference>
<keyword evidence="6" id="KW-0547">Nucleotide-binding</keyword>
<evidence type="ECO:0000313" key="11">
    <source>
        <dbReference type="Proteomes" id="UP000037069"/>
    </source>
</evidence>
<evidence type="ECO:0000256" key="1">
    <source>
        <dbReference type="ARBA" id="ARBA00005201"/>
    </source>
</evidence>
<dbReference type="GO" id="GO:0009231">
    <property type="term" value="P:riboflavin biosynthetic process"/>
    <property type="evidence" value="ECO:0007669"/>
    <property type="project" value="InterPro"/>
</dbReference>
<dbReference type="AlphaFoldDB" id="A0A0L0CKM9"/>
<evidence type="ECO:0000256" key="5">
    <source>
        <dbReference type="ARBA" id="ARBA00022679"/>
    </source>
</evidence>
<keyword evidence="4" id="KW-0288">FMN</keyword>
<dbReference type="OrthoDB" id="276388at2759"/>
<keyword evidence="10" id="KW-0418">Kinase</keyword>
<keyword evidence="7" id="KW-0067">ATP-binding</keyword>
<dbReference type="OMA" id="WANIDNG"/>
<keyword evidence="3" id="KW-0285">Flavoprotein</keyword>
<dbReference type="FunFam" id="2.40.30.30:FF:000005">
    <property type="entry name" value="Haloacid dehalogenase-like hydrolase domain-containing protein 1A"/>
    <property type="match status" value="1"/>
</dbReference>
<organism evidence="10 11">
    <name type="scientific">Lucilia cuprina</name>
    <name type="common">Green bottle fly</name>
    <name type="synonym">Australian sheep blowfly</name>
    <dbReference type="NCBI Taxonomy" id="7375"/>
    <lineage>
        <taxon>Eukaryota</taxon>
        <taxon>Metazoa</taxon>
        <taxon>Ecdysozoa</taxon>
        <taxon>Arthropoda</taxon>
        <taxon>Hexapoda</taxon>
        <taxon>Insecta</taxon>
        <taxon>Pterygota</taxon>
        <taxon>Neoptera</taxon>
        <taxon>Endopterygota</taxon>
        <taxon>Diptera</taxon>
        <taxon>Brachycera</taxon>
        <taxon>Muscomorpha</taxon>
        <taxon>Oestroidea</taxon>
        <taxon>Calliphoridae</taxon>
        <taxon>Luciliinae</taxon>
        <taxon>Lucilia</taxon>
    </lineage>
</organism>
<evidence type="ECO:0000256" key="8">
    <source>
        <dbReference type="SAM" id="MobiDB-lite"/>
    </source>
</evidence>
<reference evidence="10 11" key="1">
    <citation type="journal article" date="2015" name="Nat. Commun.">
        <title>Lucilia cuprina genome unlocks parasitic fly biology to underpin future interventions.</title>
        <authorList>
            <person name="Anstead C.A."/>
            <person name="Korhonen P.K."/>
            <person name="Young N.D."/>
            <person name="Hall R.S."/>
            <person name="Jex A.R."/>
            <person name="Murali S.C."/>
            <person name="Hughes D.S."/>
            <person name="Lee S.F."/>
            <person name="Perry T."/>
            <person name="Stroehlein A.J."/>
            <person name="Ansell B.R."/>
            <person name="Breugelmans B."/>
            <person name="Hofmann A."/>
            <person name="Qu J."/>
            <person name="Dugan S."/>
            <person name="Lee S.L."/>
            <person name="Chao H."/>
            <person name="Dinh H."/>
            <person name="Han Y."/>
            <person name="Doddapaneni H.V."/>
            <person name="Worley K.C."/>
            <person name="Muzny D.M."/>
            <person name="Ioannidis P."/>
            <person name="Waterhouse R.M."/>
            <person name="Zdobnov E.M."/>
            <person name="James P.J."/>
            <person name="Bagnall N.H."/>
            <person name="Kotze A.C."/>
            <person name="Gibbs R.A."/>
            <person name="Richards S."/>
            <person name="Batterham P."/>
            <person name="Gasser R.B."/>
        </authorList>
    </citation>
    <scope>NUCLEOTIDE SEQUENCE [LARGE SCALE GENOMIC DNA]</scope>
    <source>
        <strain evidence="10 11">LS</strain>
        <tissue evidence="10">Full body</tissue>
    </source>
</reference>
<keyword evidence="5" id="KW-0808">Transferase</keyword>
<dbReference type="Gene3D" id="2.40.30.30">
    <property type="entry name" value="Riboflavin kinase-like"/>
    <property type="match status" value="1"/>
</dbReference>
<dbReference type="InterPro" id="IPR023465">
    <property type="entry name" value="Riboflavin_kinase_dom_sf"/>
</dbReference>
<feature type="compositionally biased region" description="Low complexity" evidence="8">
    <location>
        <begin position="239"/>
        <end position="254"/>
    </location>
</feature>
<evidence type="ECO:0000256" key="7">
    <source>
        <dbReference type="ARBA" id="ARBA00022840"/>
    </source>
</evidence>
<evidence type="ECO:0000256" key="4">
    <source>
        <dbReference type="ARBA" id="ARBA00022643"/>
    </source>
</evidence>
<dbReference type="EC" id="2.7.1.26" evidence="2"/>